<reference evidence="13 14" key="2">
    <citation type="journal article" date="2011" name="Stand. Genomic Sci.">
        <title>Complete genome sequence of Paludibacter propionicigenes type strain (WB4).</title>
        <authorList>
            <person name="Gronow S."/>
            <person name="Munk C."/>
            <person name="Lapidus A."/>
            <person name="Nolan M."/>
            <person name="Lucas S."/>
            <person name="Hammon N."/>
            <person name="Deshpande S."/>
            <person name="Cheng J.F."/>
            <person name="Tapia R."/>
            <person name="Han C."/>
            <person name="Goodwin L."/>
            <person name="Pitluck S."/>
            <person name="Liolios K."/>
            <person name="Ivanova N."/>
            <person name="Mavromatis K."/>
            <person name="Mikhailova N."/>
            <person name="Pati A."/>
            <person name="Chen A."/>
            <person name="Palaniappan K."/>
            <person name="Land M."/>
            <person name="Hauser L."/>
            <person name="Chang Y.J."/>
            <person name="Jeffries C.D."/>
            <person name="Brambilla E."/>
            <person name="Rohde M."/>
            <person name="Goker M."/>
            <person name="Detter J.C."/>
            <person name="Woyke T."/>
            <person name="Bristow J."/>
            <person name="Eisen J.A."/>
            <person name="Markowitz V."/>
            <person name="Hugenholtz P."/>
            <person name="Kyrpides N.C."/>
            <person name="Klenk H.P."/>
        </authorList>
    </citation>
    <scope>NUCLEOTIDE SEQUENCE [LARGE SCALE GENOMIC DNA]</scope>
    <source>
        <strain evidence="14">DSM 17365 / JCM 13257 / WB4</strain>
    </source>
</reference>
<keyword evidence="3" id="KW-0813">Transport</keyword>
<evidence type="ECO:0000256" key="9">
    <source>
        <dbReference type="SAM" id="MobiDB-lite"/>
    </source>
</evidence>
<dbReference type="SUPFAM" id="SSF161111">
    <property type="entry name" value="Cation efflux protein transmembrane domain-like"/>
    <property type="match status" value="1"/>
</dbReference>
<dbReference type="InterPro" id="IPR002524">
    <property type="entry name" value="Cation_efflux"/>
</dbReference>
<gene>
    <name evidence="13" type="ordered locus">Palpr_0940</name>
</gene>
<dbReference type="NCBIfam" id="TIGR01297">
    <property type="entry name" value="CDF"/>
    <property type="match status" value="1"/>
</dbReference>
<evidence type="ECO:0000256" key="5">
    <source>
        <dbReference type="ARBA" id="ARBA00022906"/>
    </source>
</evidence>
<evidence type="ECO:0000259" key="12">
    <source>
        <dbReference type="Pfam" id="PF16916"/>
    </source>
</evidence>
<keyword evidence="4 10" id="KW-0812">Transmembrane</keyword>
<dbReference type="AlphaFoldDB" id="E4T2Z6"/>
<dbReference type="STRING" id="694427.Palpr_0940"/>
<feature type="transmembrane region" description="Helical" evidence="10">
    <location>
        <begin position="108"/>
        <end position="131"/>
    </location>
</feature>
<dbReference type="InterPro" id="IPR058533">
    <property type="entry name" value="Cation_efflux_TM"/>
</dbReference>
<dbReference type="Gene3D" id="1.20.1510.10">
    <property type="entry name" value="Cation efflux protein transmembrane domain"/>
    <property type="match status" value="1"/>
</dbReference>
<feature type="transmembrane region" description="Helical" evidence="10">
    <location>
        <begin position="201"/>
        <end position="219"/>
    </location>
</feature>
<feature type="transmembrane region" description="Helical" evidence="10">
    <location>
        <begin position="143"/>
        <end position="160"/>
    </location>
</feature>
<feature type="compositionally biased region" description="Polar residues" evidence="9">
    <location>
        <begin position="7"/>
        <end position="17"/>
    </location>
</feature>
<evidence type="ECO:0000259" key="11">
    <source>
        <dbReference type="Pfam" id="PF01545"/>
    </source>
</evidence>
<feature type="domain" description="Cation efflux protein transmembrane" evidence="11">
    <location>
        <begin position="42"/>
        <end position="230"/>
    </location>
</feature>
<feature type="domain" description="Cation efflux protein cytoplasmic" evidence="12">
    <location>
        <begin position="235"/>
        <end position="309"/>
    </location>
</feature>
<dbReference type="Proteomes" id="UP000008718">
    <property type="component" value="Chromosome"/>
</dbReference>
<evidence type="ECO:0000256" key="7">
    <source>
        <dbReference type="ARBA" id="ARBA00023065"/>
    </source>
</evidence>
<evidence type="ECO:0000313" key="14">
    <source>
        <dbReference type="Proteomes" id="UP000008718"/>
    </source>
</evidence>
<dbReference type="InterPro" id="IPR027469">
    <property type="entry name" value="Cation_efflux_TMD_sf"/>
</dbReference>
<dbReference type="GO" id="GO:0005385">
    <property type="term" value="F:zinc ion transmembrane transporter activity"/>
    <property type="evidence" value="ECO:0007669"/>
    <property type="project" value="TreeGrafter"/>
</dbReference>
<dbReference type="Pfam" id="PF16916">
    <property type="entry name" value="ZT_dimer"/>
    <property type="match status" value="1"/>
</dbReference>
<dbReference type="RefSeq" id="WP_013444459.1">
    <property type="nucleotide sequence ID" value="NC_014734.1"/>
</dbReference>
<comment type="similarity">
    <text evidence="2">Belongs to the cation diffusion facilitator (CDF) transporter (TC 2.A.4) family. SLC30A subfamily.</text>
</comment>
<evidence type="ECO:0000256" key="10">
    <source>
        <dbReference type="SAM" id="Phobius"/>
    </source>
</evidence>
<evidence type="ECO:0000256" key="4">
    <source>
        <dbReference type="ARBA" id="ARBA00022692"/>
    </source>
</evidence>
<dbReference type="PANTHER" id="PTHR11562:SF17">
    <property type="entry name" value="RE54080P-RELATED"/>
    <property type="match status" value="1"/>
</dbReference>
<evidence type="ECO:0000256" key="6">
    <source>
        <dbReference type="ARBA" id="ARBA00022989"/>
    </source>
</evidence>
<feature type="transmembrane region" description="Helical" evidence="10">
    <location>
        <begin position="71"/>
        <end position="87"/>
    </location>
</feature>
<feature type="transmembrane region" description="Helical" evidence="10">
    <location>
        <begin position="45"/>
        <end position="65"/>
    </location>
</feature>
<keyword evidence="6 10" id="KW-1133">Transmembrane helix</keyword>
<keyword evidence="14" id="KW-1185">Reference proteome</keyword>
<dbReference type="InterPro" id="IPR050681">
    <property type="entry name" value="CDF/SLC30A"/>
</dbReference>
<dbReference type="Gene3D" id="3.30.70.1350">
    <property type="entry name" value="Cation efflux protein, cytoplasmic domain"/>
    <property type="match status" value="1"/>
</dbReference>
<evidence type="ECO:0000256" key="3">
    <source>
        <dbReference type="ARBA" id="ARBA00022448"/>
    </source>
</evidence>
<keyword evidence="7" id="KW-0406">Ion transport</keyword>
<dbReference type="Pfam" id="PF01545">
    <property type="entry name" value="Cation_efflux"/>
    <property type="match status" value="1"/>
</dbReference>
<dbReference type="InterPro" id="IPR036837">
    <property type="entry name" value="Cation_efflux_CTD_sf"/>
</dbReference>
<feature type="transmembrane region" description="Helical" evidence="10">
    <location>
        <begin position="172"/>
        <end position="195"/>
    </location>
</feature>
<keyword evidence="5" id="KW-0864">Zinc transport</keyword>
<dbReference type="GO" id="GO:0005886">
    <property type="term" value="C:plasma membrane"/>
    <property type="evidence" value="ECO:0007669"/>
    <property type="project" value="TreeGrafter"/>
</dbReference>
<dbReference type="OrthoDB" id="9809646at2"/>
<evidence type="ECO:0000256" key="8">
    <source>
        <dbReference type="ARBA" id="ARBA00023136"/>
    </source>
</evidence>
<keyword evidence="5" id="KW-0862">Zinc</keyword>
<reference key="1">
    <citation type="submission" date="2010-11" db="EMBL/GenBank/DDBJ databases">
        <title>The complete genome of Paludibacter propionicigenes DSM 17365.</title>
        <authorList>
            <consortium name="US DOE Joint Genome Institute (JGI-PGF)"/>
            <person name="Lucas S."/>
            <person name="Copeland A."/>
            <person name="Lapidus A."/>
            <person name="Bruce D."/>
            <person name="Goodwin L."/>
            <person name="Pitluck S."/>
            <person name="Kyrpides N."/>
            <person name="Mavromatis K."/>
            <person name="Ivanova N."/>
            <person name="Munk A.C."/>
            <person name="Brettin T."/>
            <person name="Detter J.C."/>
            <person name="Han C."/>
            <person name="Tapia R."/>
            <person name="Land M."/>
            <person name="Hauser L."/>
            <person name="Markowitz V."/>
            <person name="Cheng J.-F."/>
            <person name="Hugenholtz P."/>
            <person name="Woyke T."/>
            <person name="Wu D."/>
            <person name="Gronow S."/>
            <person name="Wellnitz S."/>
            <person name="Brambilla E."/>
            <person name="Klenk H.-P."/>
            <person name="Eisen J.A."/>
        </authorList>
    </citation>
    <scope>NUCLEOTIDE SEQUENCE</scope>
    <source>
        <strain>WB4</strain>
    </source>
</reference>
<dbReference type="KEGG" id="ppn:Palpr_0940"/>
<dbReference type="eggNOG" id="COG1230">
    <property type="taxonomic scope" value="Bacteria"/>
</dbReference>
<evidence type="ECO:0000256" key="2">
    <source>
        <dbReference type="ARBA" id="ARBA00008873"/>
    </source>
</evidence>
<feature type="region of interest" description="Disordered" evidence="9">
    <location>
        <begin position="1"/>
        <end position="35"/>
    </location>
</feature>
<dbReference type="InterPro" id="IPR027470">
    <property type="entry name" value="Cation_efflux_CTD"/>
</dbReference>
<accession>E4T2Z6</accession>
<name>E4T2Z6_PALPW</name>
<organism evidence="13 14">
    <name type="scientific">Paludibacter propionicigenes (strain DSM 17365 / JCM 13257 / WB4)</name>
    <dbReference type="NCBI Taxonomy" id="694427"/>
    <lineage>
        <taxon>Bacteria</taxon>
        <taxon>Pseudomonadati</taxon>
        <taxon>Bacteroidota</taxon>
        <taxon>Bacteroidia</taxon>
        <taxon>Bacteroidales</taxon>
        <taxon>Paludibacteraceae</taxon>
        <taxon>Paludibacter</taxon>
    </lineage>
</organism>
<dbReference type="HOGENOM" id="CLU_013430_0_0_10"/>
<evidence type="ECO:0000313" key="13">
    <source>
        <dbReference type="EMBL" id="ADQ79090.1"/>
    </source>
</evidence>
<dbReference type="EMBL" id="CP002345">
    <property type="protein sequence ID" value="ADQ79090.1"/>
    <property type="molecule type" value="Genomic_DNA"/>
</dbReference>
<keyword evidence="8 10" id="KW-0472">Membrane</keyword>
<evidence type="ECO:0000256" key="1">
    <source>
        <dbReference type="ARBA" id="ARBA00004141"/>
    </source>
</evidence>
<dbReference type="SUPFAM" id="SSF160240">
    <property type="entry name" value="Cation efflux protein cytoplasmic domain-like"/>
    <property type="match status" value="1"/>
</dbReference>
<comment type="subcellular location">
    <subcellularLocation>
        <location evidence="1">Membrane</location>
        <topology evidence="1">Multi-pass membrane protein</topology>
    </subcellularLocation>
</comment>
<dbReference type="PANTHER" id="PTHR11562">
    <property type="entry name" value="CATION EFFLUX PROTEIN/ ZINC TRANSPORTER"/>
    <property type="match status" value="1"/>
</dbReference>
<proteinExistence type="inferred from homology"/>
<sequence length="322" mass="35981">MEDLHANNINTTRSNSPSGHGEHKHHHSHDHHHDHSDVKNIKTAFFLNLFFTLVEIVGGFFTNSIAILSDAIHDLGDCLSLGLAWYFQKVAKRGSDTSYSYGYKRFSLLGAIINSIVLVTGSVLILTVAIPRIFHPEATKTEGMFLLAIVGVLVNGAAVFRLKKGNSINERVVSLHLLEDVLGWLAILIGSIVMHFFDVPVLDPIMSVAIACFVLYNVFKNMRQSLRIILQGIPAEVDMTHISNRIQQFEGVESVHDLHAWSVDGTYNVLTVHVVLNNTLDMEKLAELKATIRDSLREEGIQHATIEFETANERCIFEKCCE</sequence>
<protein>
    <submittedName>
        <fullName evidence="13">Cation diffusion facilitator family transporter</fullName>
    </submittedName>
</protein>